<keyword evidence="4 10" id="KW-0812">Transmembrane</keyword>
<dbReference type="InterPro" id="IPR016169">
    <property type="entry name" value="FAD-bd_PCMH_sub2"/>
</dbReference>
<dbReference type="PROSITE" id="PS51846">
    <property type="entry name" value="CNNM"/>
    <property type="match status" value="1"/>
</dbReference>
<comment type="subcellular location">
    <subcellularLocation>
        <location evidence="1">Cell membrane</location>
        <topology evidence="1">Multi-pass membrane protein</topology>
    </subcellularLocation>
</comment>
<dbReference type="CDD" id="cd04590">
    <property type="entry name" value="CBS_pair_CorC_HlyC_assoc"/>
    <property type="match status" value="1"/>
</dbReference>
<dbReference type="SMART" id="SM00116">
    <property type="entry name" value="CBS"/>
    <property type="match status" value="2"/>
</dbReference>
<evidence type="ECO:0000256" key="1">
    <source>
        <dbReference type="ARBA" id="ARBA00004651"/>
    </source>
</evidence>
<feature type="region of interest" description="Disordered" evidence="11">
    <location>
        <begin position="425"/>
        <end position="494"/>
    </location>
</feature>
<dbReference type="InterPro" id="IPR000644">
    <property type="entry name" value="CBS_dom"/>
</dbReference>
<dbReference type="InterPro" id="IPR002550">
    <property type="entry name" value="CNNM"/>
</dbReference>
<evidence type="ECO:0000256" key="9">
    <source>
        <dbReference type="PROSITE-ProRule" id="PRU00703"/>
    </source>
</evidence>
<dbReference type="InterPro" id="IPR044751">
    <property type="entry name" value="Ion_transp-like_CBS"/>
</dbReference>
<evidence type="ECO:0000256" key="10">
    <source>
        <dbReference type="PROSITE-ProRule" id="PRU01193"/>
    </source>
</evidence>
<sequence>MEWVLLGLAVLLAVACGLFVAAEFSLVTVERGQVEQRAAAGERGATGVLAGLRTLSTQLSGAQLGITVTSLLIGYLAEPSLAALVRPGLEQAGVPEGAVRGVSLTIALVTATVFQMVVSELVPKNLAIARPYGTAVVVTPFQRAFSRATGPLLRLLNGNANWLLARVGIEAQEELASARSPDELQSLVRRSADAGTLEQPLSTLLQRTLSFGERTAGDVLTPRGQVLFVEAATSVADVVELSRTSGHSRFPVTGRGGSDEVLGVVSLRRCLRVPEDDRDDTAASEVMERTVVVPESIDLDDLLGVLRTRSHLALVADEYGGTAGVVTLEDLVEELVGEVEDEHDEPETRIVRRTDGTLELSGLLRPDELRDLGIPAEDDRDYDTLGGLVVDLLGRIAAEGDAVDLDGWQLRVHAMDGMRVDVVEAVPPADPDDPDTGADESAPRERTPHDEAHIGDHVHVGDRHGSTGTEHGGVPGSHGGSQQHVHAHDGEVTR</sequence>
<evidence type="ECO:0000259" key="13">
    <source>
        <dbReference type="PROSITE" id="PS51846"/>
    </source>
</evidence>
<comment type="similarity">
    <text evidence="2">Belongs to the UPF0053 family.</text>
</comment>
<dbReference type="EMBL" id="JBHRWW010000001">
    <property type="protein sequence ID" value="MFC3687155.1"/>
    <property type="molecule type" value="Genomic_DNA"/>
</dbReference>
<evidence type="ECO:0000256" key="3">
    <source>
        <dbReference type="ARBA" id="ARBA00022475"/>
    </source>
</evidence>
<accession>A0ABV7WBH0</accession>
<feature type="domain" description="CBS" evidence="12">
    <location>
        <begin position="220"/>
        <end position="281"/>
    </location>
</feature>
<evidence type="ECO:0000313" key="15">
    <source>
        <dbReference type="Proteomes" id="UP001595685"/>
    </source>
</evidence>
<dbReference type="SUPFAM" id="SSF56176">
    <property type="entry name" value="FAD-binding/transporter-associated domain-like"/>
    <property type="match status" value="1"/>
</dbReference>
<evidence type="ECO:0000256" key="7">
    <source>
        <dbReference type="ARBA" id="ARBA00023122"/>
    </source>
</evidence>
<evidence type="ECO:0000256" key="4">
    <source>
        <dbReference type="ARBA" id="ARBA00022692"/>
    </source>
</evidence>
<keyword evidence="5" id="KW-0677">Repeat</keyword>
<keyword evidence="8 10" id="KW-0472">Membrane</keyword>
<proteinExistence type="inferred from homology"/>
<feature type="domain" description="CNNM transmembrane" evidence="13">
    <location>
        <begin position="1"/>
        <end position="201"/>
    </location>
</feature>
<dbReference type="Proteomes" id="UP001595685">
    <property type="component" value="Unassembled WGS sequence"/>
</dbReference>
<dbReference type="PANTHER" id="PTHR43099">
    <property type="entry name" value="UPF0053 PROTEIN YRKA"/>
    <property type="match status" value="1"/>
</dbReference>
<dbReference type="InterPro" id="IPR046342">
    <property type="entry name" value="CBS_dom_sf"/>
</dbReference>
<dbReference type="Pfam" id="PF03471">
    <property type="entry name" value="CorC_HlyC"/>
    <property type="match status" value="1"/>
</dbReference>
<comment type="caution">
    <text evidence="14">The sequence shown here is derived from an EMBL/GenBank/DDBJ whole genome shotgun (WGS) entry which is preliminary data.</text>
</comment>
<dbReference type="InterPro" id="IPR005170">
    <property type="entry name" value="Transptr-assoc_dom"/>
</dbReference>
<dbReference type="SUPFAM" id="SSF54631">
    <property type="entry name" value="CBS-domain pair"/>
    <property type="match status" value="1"/>
</dbReference>
<feature type="domain" description="CBS" evidence="12">
    <location>
        <begin position="286"/>
        <end position="345"/>
    </location>
</feature>
<evidence type="ECO:0000313" key="14">
    <source>
        <dbReference type="EMBL" id="MFC3687155.1"/>
    </source>
</evidence>
<evidence type="ECO:0000256" key="11">
    <source>
        <dbReference type="SAM" id="MobiDB-lite"/>
    </source>
</evidence>
<gene>
    <name evidence="14" type="ORF">ACFOLH_02230</name>
</gene>
<dbReference type="PANTHER" id="PTHR43099:SF6">
    <property type="entry name" value="UPF0053 PROTEIN RV1842C"/>
    <property type="match status" value="1"/>
</dbReference>
<dbReference type="Gene3D" id="3.30.465.10">
    <property type="match status" value="1"/>
</dbReference>
<dbReference type="Pfam" id="PF01595">
    <property type="entry name" value="CNNM"/>
    <property type="match status" value="1"/>
</dbReference>
<keyword evidence="6 10" id="KW-1133">Transmembrane helix</keyword>
<keyword evidence="15" id="KW-1185">Reference proteome</keyword>
<keyword evidence="3" id="KW-1003">Cell membrane</keyword>
<dbReference type="InterPro" id="IPR036318">
    <property type="entry name" value="FAD-bd_PCMH-like_sf"/>
</dbReference>
<evidence type="ECO:0000256" key="2">
    <source>
        <dbReference type="ARBA" id="ARBA00006337"/>
    </source>
</evidence>
<keyword evidence="7 9" id="KW-0129">CBS domain</keyword>
<name>A0ABV7WBH0_9MICO</name>
<organism evidence="14 15">
    <name type="scientific">Aquipuribacter hungaricus</name>
    <dbReference type="NCBI Taxonomy" id="545624"/>
    <lineage>
        <taxon>Bacteria</taxon>
        <taxon>Bacillati</taxon>
        <taxon>Actinomycetota</taxon>
        <taxon>Actinomycetes</taxon>
        <taxon>Micrococcales</taxon>
        <taxon>Intrasporangiaceae</taxon>
        <taxon>Aquipuribacter</taxon>
    </lineage>
</organism>
<dbReference type="InterPro" id="IPR051676">
    <property type="entry name" value="UPF0053_domain"/>
</dbReference>
<evidence type="ECO:0000256" key="5">
    <source>
        <dbReference type="ARBA" id="ARBA00022737"/>
    </source>
</evidence>
<dbReference type="Pfam" id="PF00571">
    <property type="entry name" value="CBS"/>
    <property type="match status" value="2"/>
</dbReference>
<dbReference type="RefSeq" id="WP_340291039.1">
    <property type="nucleotide sequence ID" value="NZ_JBBEOI010000029.1"/>
</dbReference>
<evidence type="ECO:0000256" key="8">
    <source>
        <dbReference type="ARBA" id="ARBA00023136"/>
    </source>
</evidence>
<dbReference type="SMART" id="SM01091">
    <property type="entry name" value="CorC_HlyC"/>
    <property type="match status" value="1"/>
</dbReference>
<evidence type="ECO:0000256" key="6">
    <source>
        <dbReference type="ARBA" id="ARBA00022989"/>
    </source>
</evidence>
<feature type="compositionally biased region" description="Gly residues" evidence="11">
    <location>
        <begin position="470"/>
        <end position="479"/>
    </location>
</feature>
<evidence type="ECO:0000259" key="12">
    <source>
        <dbReference type="PROSITE" id="PS51371"/>
    </source>
</evidence>
<dbReference type="Gene3D" id="3.10.580.10">
    <property type="entry name" value="CBS-domain"/>
    <property type="match status" value="1"/>
</dbReference>
<feature type="compositionally biased region" description="Basic and acidic residues" evidence="11">
    <location>
        <begin position="441"/>
        <end position="465"/>
    </location>
</feature>
<dbReference type="PROSITE" id="PS51371">
    <property type="entry name" value="CBS"/>
    <property type="match status" value="2"/>
</dbReference>
<protein>
    <submittedName>
        <fullName evidence="14">Hemolysin family protein</fullName>
    </submittedName>
</protein>
<reference evidence="15" key="1">
    <citation type="journal article" date="2019" name="Int. J. Syst. Evol. Microbiol.">
        <title>The Global Catalogue of Microorganisms (GCM) 10K type strain sequencing project: providing services to taxonomists for standard genome sequencing and annotation.</title>
        <authorList>
            <consortium name="The Broad Institute Genomics Platform"/>
            <consortium name="The Broad Institute Genome Sequencing Center for Infectious Disease"/>
            <person name="Wu L."/>
            <person name="Ma J."/>
        </authorList>
    </citation>
    <scope>NUCLEOTIDE SEQUENCE [LARGE SCALE GENOMIC DNA]</scope>
    <source>
        <strain evidence="15">NCAIM B.02333</strain>
    </source>
</reference>